<dbReference type="GO" id="GO:0004497">
    <property type="term" value="F:monooxygenase activity"/>
    <property type="evidence" value="ECO:0007669"/>
    <property type="project" value="UniProtKB-KW"/>
</dbReference>
<feature type="binding site" description="axial binding residue" evidence="9">
    <location>
        <position position="435"/>
    </location>
    <ligand>
        <name>heme</name>
        <dbReference type="ChEBI" id="CHEBI:30413"/>
    </ligand>
    <ligandPart>
        <name>Fe</name>
        <dbReference type="ChEBI" id="CHEBI:18248"/>
    </ligandPart>
</feature>
<keyword evidence="8 10" id="KW-0503">Monooxygenase</keyword>
<dbReference type="AlphaFoldDB" id="A0A8H2XP07"/>
<accession>A0A8H2XP07</accession>
<comment type="similarity">
    <text evidence="3 10">Belongs to the cytochrome P450 family.</text>
</comment>
<evidence type="ECO:0000256" key="3">
    <source>
        <dbReference type="ARBA" id="ARBA00010617"/>
    </source>
</evidence>
<comment type="cofactor">
    <cofactor evidence="1 9">
        <name>heme</name>
        <dbReference type="ChEBI" id="CHEBI:30413"/>
    </cofactor>
</comment>
<dbReference type="EMBL" id="CAJMWX010000760">
    <property type="protein sequence ID" value="CAE6427800.1"/>
    <property type="molecule type" value="Genomic_DNA"/>
</dbReference>
<comment type="caution">
    <text evidence="11">The sequence shown here is derived from an EMBL/GenBank/DDBJ whole genome shotgun (WGS) entry which is preliminary data.</text>
</comment>
<dbReference type="CDD" id="cd11065">
    <property type="entry name" value="CYP64-like"/>
    <property type="match status" value="1"/>
</dbReference>
<sequence length="505" mass="56468">MAVISLIAVSIVLCAIAYRWHFKKVRMPLPPSPKADPIIGHLRCMPTEYQEVVYKEWGDELRSSIVSISLLGQVIVILNSIEDANELFVKRALQYSNRVQLPMLSSPRLTGWGSGTALLNYGDRWRGQRRVTHEVLQKKALESIWPAIVRQTRLSMQRLSNTTELESEIARMVGATILQSTYGYEAIAADDPMIEIGKAGMRGFSDASMPADFLVNVLPLLEYIPSWLPGAEWKRKALRWSKAREDLVNTPFNWTKQQMASGTAQPSVLSSILTSLATDESGLDQAEEEERIKWAVGSLYGGAMDTTTSSILVFIIAMIRNPDVQAKAQEEVDAVVGDQRLPEMEDQDNLPYISRVIKEVLRWRPVAPLGLPHACVKDDIYKGHFIPKGAVVMGNTWAMCCNPEVYSDFERFNPDRFKDPTTPDPPAFGFGRRICPGQHFAEASLFLAVATMLSAFNITHAKDEQGNSIIPDARLTGISLIRMPPPFQCSIKPRSEAKRRLLLQV</sequence>
<evidence type="ECO:0000256" key="8">
    <source>
        <dbReference type="ARBA" id="ARBA00023033"/>
    </source>
</evidence>
<evidence type="ECO:0000313" key="11">
    <source>
        <dbReference type="EMBL" id="CAE6427800.1"/>
    </source>
</evidence>
<dbReference type="SUPFAM" id="SSF48264">
    <property type="entry name" value="Cytochrome P450"/>
    <property type="match status" value="1"/>
</dbReference>
<gene>
    <name evidence="11" type="ORF">RDB_LOCUS30731</name>
</gene>
<dbReference type="PRINTS" id="PR00385">
    <property type="entry name" value="P450"/>
</dbReference>
<proteinExistence type="inferred from homology"/>
<reference evidence="11" key="1">
    <citation type="submission" date="2021-01" db="EMBL/GenBank/DDBJ databases">
        <authorList>
            <person name="Kaushik A."/>
        </authorList>
    </citation>
    <scope>NUCLEOTIDE SEQUENCE</scope>
    <source>
        <strain evidence="11">AG4-R118</strain>
    </source>
</reference>
<evidence type="ECO:0000256" key="2">
    <source>
        <dbReference type="ARBA" id="ARBA00005179"/>
    </source>
</evidence>
<comment type="pathway">
    <text evidence="2">Secondary metabolite biosynthesis.</text>
</comment>
<dbReference type="PANTHER" id="PTHR46300">
    <property type="entry name" value="P450, PUTATIVE (EUROFUNG)-RELATED-RELATED"/>
    <property type="match status" value="1"/>
</dbReference>
<evidence type="ECO:0000256" key="5">
    <source>
        <dbReference type="ARBA" id="ARBA00022723"/>
    </source>
</evidence>
<dbReference type="InterPro" id="IPR036396">
    <property type="entry name" value="Cyt_P450_sf"/>
</dbReference>
<dbReference type="GO" id="GO:0020037">
    <property type="term" value="F:heme binding"/>
    <property type="evidence" value="ECO:0007669"/>
    <property type="project" value="InterPro"/>
</dbReference>
<evidence type="ECO:0000256" key="4">
    <source>
        <dbReference type="ARBA" id="ARBA00022617"/>
    </source>
</evidence>
<keyword evidence="7 9" id="KW-0408">Iron</keyword>
<dbReference type="PANTHER" id="PTHR46300:SF7">
    <property type="entry name" value="P450, PUTATIVE (EUROFUNG)-RELATED"/>
    <property type="match status" value="1"/>
</dbReference>
<protein>
    <recommendedName>
        <fullName evidence="13">O-methylsterigmatocystin oxidoreductase</fullName>
    </recommendedName>
</protein>
<evidence type="ECO:0000256" key="1">
    <source>
        <dbReference type="ARBA" id="ARBA00001971"/>
    </source>
</evidence>
<dbReference type="PROSITE" id="PS00086">
    <property type="entry name" value="CYTOCHROME_P450"/>
    <property type="match status" value="1"/>
</dbReference>
<evidence type="ECO:0000256" key="7">
    <source>
        <dbReference type="ARBA" id="ARBA00023004"/>
    </source>
</evidence>
<dbReference type="InterPro" id="IPR002401">
    <property type="entry name" value="Cyt_P450_E_grp-I"/>
</dbReference>
<keyword evidence="4 9" id="KW-0349">Heme</keyword>
<organism evidence="11 12">
    <name type="scientific">Rhizoctonia solani</name>
    <dbReference type="NCBI Taxonomy" id="456999"/>
    <lineage>
        <taxon>Eukaryota</taxon>
        <taxon>Fungi</taxon>
        <taxon>Dikarya</taxon>
        <taxon>Basidiomycota</taxon>
        <taxon>Agaricomycotina</taxon>
        <taxon>Agaricomycetes</taxon>
        <taxon>Cantharellales</taxon>
        <taxon>Ceratobasidiaceae</taxon>
        <taxon>Rhizoctonia</taxon>
    </lineage>
</organism>
<dbReference type="InterPro" id="IPR001128">
    <property type="entry name" value="Cyt_P450"/>
</dbReference>
<dbReference type="InterPro" id="IPR050364">
    <property type="entry name" value="Cytochrome_P450_fung"/>
</dbReference>
<keyword evidence="5 9" id="KW-0479">Metal-binding</keyword>
<dbReference type="PRINTS" id="PR00463">
    <property type="entry name" value="EP450I"/>
</dbReference>
<evidence type="ECO:0000256" key="10">
    <source>
        <dbReference type="RuleBase" id="RU000461"/>
    </source>
</evidence>
<dbReference type="Gene3D" id="1.10.630.10">
    <property type="entry name" value="Cytochrome P450"/>
    <property type="match status" value="1"/>
</dbReference>
<evidence type="ECO:0000256" key="9">
    <source>
        <dbReference type="PIRSR" id="PIRSR602401-1"/>
    </source>
</evidence>
<name>A0A8H2XP07_9AGAM</name>
<dbReference type="InterPro" id="IPR017972">
    <property type="entry name" value="Cyt_P450_CS"/>
</dbReference>
<dbReference type="GO" id="GO:0016705">
    <property type="term" value="F:oxidoreductase activity, acting on paired donors, with incorporation or reduction of molecular oxygen"/>
    <property type="evidence" value="ECO:0007669"/>
    <property type="project" value="InterPro"/>
</dbReference>
<dbReference type="Proteomes" id="UP000663888">
    <property type="component" value="Unassembled WGS sequence"/>
</dbReference>
<dbReference type="GO" id="GO:0005506">
    <property type="term" value="F:iron ion binding"/>
    <property type="evidence" value="ECO:0007669"/>
    <property type="project" value="InterPro"/>
</dbReference>
<evidence type="ECO:0008006" key="13">
    <source>
        <dbReference type="Google" id="ProtNLM"/>
    </source>
</evidence>
<dbReference type="Pfam" id="PF00067">
    <property type="entry name" value="p450"/>
    <property type="match status" value="1"/>
</dbReference>
<evidence type="ECO:0000313" key="12">
    <source>
        <dbReference type="Proteomes" id="UP000663888"/>
    </source>
</evidence>
<evidence type="ECO:0000256" key="6">
    <source>
        <dbReference type="ARBA" id="ARBA00023002"/>
    </source>
</evidence>
<keyword evidence="6 10" id="KW-0560">Oxidoreductase</keyword>